<evidence type="ECO:0000313" key="2">
    <source>
        <dbReference type="Proteomes" id="UP001281410"/>
    </source>
</evidence>
<proteinExistence type="predicted"/>
<sequence>MMDSESPELVAFYQQYNYEFVKDIFMDTEVVPSLMKSCLVGNCELDHNNISCMLNSNVDINSESTSGTLETVSNDSCKDGIKKCGSVNLVMELGYET</sequence>
<organism evidence="1 2">
    <name type="scientific">Dipteronia sinensis</name>
    <dbReference type="NCBI Taxonomy" id="43782"/>
    <lineage>
        <taxon>Eukaryota</taxon>
        <taxon>Viridiplantae</taxon>
        <taxon>Streptophyta</taxon>
        <taxon>Embryophyta</taxon>
        <taxon>Tracheophyta</taxon>
        <taxon>Spermatophyta</taxon>
        <taxon>Magnoliopsida</taxon>
        <taxon>eudicotyledons</taxon>
        <taxon>Gunneridae</taxon>
        <taxon>Pentapetalae</taxon>
        <taxon>rosids</taxon>
        <taxon>malvids</taxon>
        <taxon>Sapindales</taxon>
        <taxon>Sapindaceae</taxon>
        <taxon>Hippocastanoideae</taxon>
        <taxon>Acereae</taxon>
        <taxon>Dipteronia</taxon>
    </lineage>
</organism>
<protein>
    <submittedName>
        <fullName evidence="1">Uncharacterized protein</fullName>
    </submittedName>
</protein>
<reference evidence="1" key="1">
    <citation type="journal article" date="2023" name="Plant J.">
        <title>Genome sequences and population genomics provide insights into the demographic history, inbreeding, and mutation load of two 'living fossil' tree species of Dipteronia.</title>
        <authorList>
            <person name="Feng Y."/>
            <person name="Comes H.P."/>
            <person name="Chen J."/>
            <person name="Zhu S."/>
            <person name="Lu R."/>
            <person name="Zhang X."/>
            <person name="Li P."/>
            <person name="Qiu J."/>
            <person name="Olsen K.M."/>
            <person name="Qiu Y."/>
        </authorList>
    </citation>
    <scope>NUCLEOTIDE SEQUENCE</scope>
    <source>
        <strain evidence="1">NBL</strain>
    </source>
</reference>
<comment type="caution">
    <text evidence="1">The sequence shown here is derived from an EMBL/GenBank/DDBJ whole genome shotgun (WGS) entry which is preliminary data.</text>
</comment>
<gene>
    <name evidence="1" type="ORF">Dsin_005308</name>
</gene>
<keyword evidence="2" id="KW-1185">Reference proteome</keyword>
<dbReference type="AlphaFoldDB" id="A0AAE0AW75"/>
<name>A0AAE0AW75_9ROSI</name>
<accession>A0AAE0AW75</accession>
<dbReference type="Proteomes" id="UP001281410">
    <property type="component" value="Unassembled WGS sequence"/>
</dbReference>
<dbReference type="EMBL" id="JANJYJ010000002">
    <property type="protein sequence ID" value="KAK3225446.1"/>
    <property type="molecule type" value="Genomic_DNA"/>
</dbReference>
<evidence type="ECO:0000313" key="1">
    <source>
        <dbReference type="EMBL" id="KAK3225446.1"/>
    </source>
</evidence>